<organism evidence="8 9">
    <name type="scientific">Mesobacillus selenatarsenatis</name>
    <dbReference type="NCBI Taxonomy" id="388741"/>
    <lineage>
        <taxon>Bacteria</taxon>
        <taxon>Bacillati</taxon>
        <taxon>Bacillota</taxon>
        <taxon>Bacilli</taxon>
        <taxon>Bacillales</taxon>
        <taxon>Bacillaceae</taxon>
        <taxon>Mesobacillus</taxon>
    </lineage>
</organism>
<keyword evidence="2" id="KW-0813">Transport</keyword>
<keyword evidence="3 6" id="KW-0812">Transmembrane</keyword>
<feature type="transmembrane region" description="Helical" evidence="6">
    <location>
        <begin position="15"/>
        <end position="39"/>
    </location>
</feature>
<dbReference type="InterPro" id="IPR035906">
    <property type="entry name" value="MetI-like_sf"/>
</dbReference>
<feature type="transmembrane region" description="Helical" evidence="6">
    <location>
        <begin position="127"/>
        <end position="150"/>
    </location>
</feature>
<comment type="caution">
    <text evidence="8">The sequence shown here is derived from an EMBL/GenBank/DDBJ whole genome shotgun (WGS) entry which is preliminary data.</text>
</comment>
<gene>
    <name evidence="8" type="ORF">GWK17_12255</name>
</gene>
<proteinExistence type="predicted"/>
<evidence type="ECO:0000256" key="5">
    <source>
        <dbReference type="ARBA" id="ARBA00023136"/>
    </source>
</evidence>
<dbReference type="AlphaFoldDB" id="A0A846TCG8"/>
<evidence type="ECO:0000313" key="9">
    <source>
        <dbReference type="Proteomes" id="UP000587942"/>
    </source>
</evidence>
<protein>
    <recommendedName>
        <fullName evidence="7">ABC transmembrane type-1 domain-containing protein</fullName>
    </recommendedName>
</protein>
<evidence type="ECO:0000256" key="4">
    <source>
        <dbReference type="ARBA" id="ARBA00022989"/>
    </source>
</evidence>
<reference evidence="8 9" key="1">
    <citation type="submission" date="2020-03" db="EMBL/GenBank/DDBJ databases">
        <authorList>
            <person name="Sun Q."/>
        </authorList>
    </citation>
    <scope>NUCLEOTIDE SEQUENCE [LARGE SCALE GENOMIC DNA]</scope>
    <source>
        <strain evidence="8 9">KACC 21451</strain>
    </source>
</reference>
<feature type="domain" description="ABC transmembrane type-1" evidence="7">
    <location>
        <begin position="103"/>
        <end position="295"/>
    </location>
</feature>
<dbReference type="Pfam" id="PF00528">
    <property type="entry name" value="BPD_transp_1"/>
    <property type="match status" value="1"/>
</dbReference>
<dbReference type="Gene3D" id="1.10.3720.10">
    <property type="entry name" value="MetI-like"/>
    <property type="match status" value="1"/>
</dbReference>
<evidence type="ECO:0000256" key="3">
    <source>
        <dbReference type="ARBA" id="ARBA00022692"/>
    </source>
</evidence>
<dbReference type="SUPFAM" id="SSF161098">
    <property type="entry name" value="MetI-like"/>
    <property type="match status" value="1"/>
</dbReference>
<dbReference type="GO" id="GO:0016020">
    <property type="term" value="C:membrane"/>
    <property type="evidence" value="ECO:0007669"/>
    <property type="project" value="UniProtKB-SubCell"/>
</dbReference>
<feature type="transmembrane region" description="Helical" evidence="6">
    <location>
        <begin position="170"/>
        <end position="190"/>
    </location>
</feature>
<dbReference type="EMBL" id="JAAVUM010000007">
    <property type="protein sequence ID" value="NKE06233.1"/>
    <property type="molecule type" value="Genomic_DNA"/>
</dbReference>
<sequence length="308" mass="35673">MKNGFRILKKSLTKVLYNLALIGTFLLGIGSLLSFTALFNFNRKNGEHLAISIDGFQQRLQTFLSQLLDFNFNSVIEYSKNPNVLDGFLNSYQVLGISLASVILLGSMIGFLVILSPVKLRKRFHQFLDYFEGLPDLLFIFIINMLNIYLLKEFNFKIFPMYGFGSSQPVAFPVIVTSFLPAILYSLYLIKCMEEEEQAHYVHLGYSKGLSRVYLYVVYILRNILPILSLKFRVILYMLLSNLILVEHMYHYEKTLTNQILDQVFMGEHVLPLIYGISFLILPVIIFEFLLKLVIKETVIRKRGEFQL</sequence>
<accession>A0A846TCG8</accession>
<evidence type="ECO:0000256" key="1">
    <source>
        <dbReference type="ARBA" id="ARBA00004141"/>
    </source>
</evidence>
<evidence type="ECO:0000256" key="6">
    <source>
        <dbReference type="SAM" id="Phobius"/>
    </source>
</evidence>
<dbReference type="RefSeq" id="WP_167832655.1">
    <property type="nucleotide sequence ID" value="NZ_JAAVUM010000007.1"/>
</dbReference>
<evidence type="ECO:0000256" key="2">
    <source>
        <dbReference type="ARBA" id="ARBA00022448"/>
    </source>
</evidence>
<keyword evidence="5 6" id="KW-0472">Membrane</keyword>
<evidence type="ECO:0000259" key="7">
    <source>
        <dbReference type="Pfam" id="PF00528"/>
    </source>
</evidence>
<evidence type="ECO:0000313" key="8">
    <source>
        <dbReference type="EMBL" id="NKE06233.1"/>
    </source>
</evidence>
<comment type="subcellular location">
    <subcellularLocation>
        <location evidence="1">Membrane</location>
        <topology evidence="1">Multi-pass membrane protein</topology>
    </subcellularLocation>
</comment>
<name>A0A846TCG8_9BACI</name>
<dbReference type="GO" id="GO:0055085">
    <property type="term" value="P:transmembrane transport"/>
    <property type="evidence" value="ECO:0007669"/>
    <property type="project" value="InterPro"/>
</dbReference>
<feature type="transmembrane region" description="Helical" evidence="6">
    <location>
        <begin position="92"/>
        <end position="115"/>
    </location>
</feature>
<dbReference type="InterPro" id="IPR000515">
    <property type="entry name" value="MetI-like"/>
</dbReference>
<keyword evidence="4 6" id="KW-1133">Transmembrane helix</keyword>
<dbReference type="Proteomes" id="UP000587942">
    <property type="component" value="Unassembled WGS sequence"/>
</dbReference>
<feature type="transmembrane region" description="Helical" evidence="6">
    <location>
        <begin position="272"/>
        <end position="295"/>
    </location>
</feature>